<evidence type="ECO:0000256" key="1">
    <source>
        <dbReference type="SAM" id="MobiDB-lite"/>
    </source>
</evidence>
<name>A0A7J3T9U9_9ARCH</name>
<accession>A0A7J3T9U9</accession>
<comment type="caution">
    <text evidence="2">The sequence shown here is derived from an EMBL/GenBank/DDBJ whole genome shotgun (WGS) entry which is preliminary data.</text>
</comment>
<organism evidence="2">
    <name type="scientific">Candidatus Aciduliprofundum boonei</name>
    <dbReference type="NCBI Taxonomy" id="379547"/>
    <lineage>
        <taxon>Archaea</taxon>
        <taxon>Methanobacteriati</taxon>
        <taxon>Thermoplasmatota</taxon>
        <taxon>DHVE2 group</taxon>
        <taxon>Candidatus Aciduliprofundum</taxon>
    </lineage>
</organism>
<gene>
    <name evidence="2" type="ORF">ENL31_01925</name>
</gene>
<dbReference type="EMBL" id="DRTM01000135">
    <property type="protein sequence ID" value="HHE75870.1"/>
    <property type="molecule type" value="Genomic_DNA"/>
</dbReference>
<evidence type="ECO:0000313" key="2">
    <source>
        <dbReference type="EMBL" id="HHE75870.1"/>
    </source>
</evidence>
<feature type="region of interest" description="Disordered" evidence="1">
    <location>
        <begin position="1"/>
        <end position="26"/>
    </location>
</feature>
<dbReference type="Proteomes" id="UP000886130">
    <property type="component" value="Unassembled WGS sequence"/>
</dbReference>
<protein>
    <submittedName>
        <fullName evidence="2">Tungsten formylmethanofuran dehydrogenase</fullName>
    </submittedName>
</protein>
<feature type="non-terminal residue" evidence="2">
    <location>
        <position position="26"/>
    </location>
</feature>
<dbReference type="AlphaFoldDB" id="A0A7J3T9U9"/>
<sequence>MIILPEEPTPIAKVPSTENKTGGWRT</sequence>
<reference evidence="2" key="1">
    <citation type="journal article" date="2020" name="mSystems">
        <title>Genome- and Community-Level Interaction Insights into Carbon Utilization and Element Cycling Functions of Hydrothermarchaeota in Hydrothermal Sediment.</title>
        <authorList>
            <person name="Zhou Z."/>
            <person name="Liu Y."/>
            <person name="Xu W."/>
            <person name="Pan J."/>
            <person name="Luo Z.H."/>
            <person name="Li M."/>
        </authorList>
    </citation>
    <scope>NUCLEOTIDE SEQUENCE [LARGE SCALE GENOMIC DNA]</scope>
    <source>
        <strain evidence="2">HyVt-85</strain>
    </source>
</reference>
<proteinExistence type="predicted"/>